<dbReference type="Pfam" id="PF11750">
    <property type="entry name" value="DUF3307"/>
    <property type="match status" value="1"/>
</dbReference>
<feature type="transmembrane region" description="Helical" evidence="1">
    <location>
        <begin position="168"/>
        <end position="188"/>
    </location>
</feature>
<dbReference type="InterPro" id="IPR021737">
    <property type="entry name" value="Phage_phiKZ_Orf197"/>
</dbReference>
<evidence type="ECO:0000313" key="3">
    <source>
        <dbReference type="Proteomes" id="UP000315525"/>
    </source>
</evidence>
<evidence type="ECO:0000313" key="2">
    <source>
        <dbReference type="EMBL" id="TET45806.1"/>
    </source>
</evidence>
<feature type="transmembrane region" description="Helical" evidence="1">
    <location>
        <begin position="126"/>
        <end position="147"/>
    </location>
</feature>
<protein>
    <submittedName>
        <fullName evidence="2">DUF3307 domain-containing protein</fullName>
    </submittedName>
</protein>
<name>A0A523UTH0_UNCT6</name>
<accession>A0A523UTH0</accession>
<keyword evidence="1" id="KW-1133">Transmembrane helix</keyword>
<dbReference type="EMBL" id="SOJN01000075">
    <property type="protein sequence ID" value="TET45806.1"/>
    <property type="molecule type" value="Genomic_DNA"/>
</dbReference>
<dbReference type="AlphaFoldDB" id="A0A523UTH0"/>
<organism evidence="2 3">
    <name type="scientific">candidate division TA06 bacterium</name>
    <dbReference type="NCBI Taxonomy" id="2250710"/>
    <lineage>
        <taxon>Bacteria</taxon>
        <taxon>Bacteria division TA06</taxon>
    </lineage>
</organism>
<feature type="transmembrane region" description="Helical" evidence="1">
    <location>
        <begin position="59"/>
        <end position="79"/>
    </location>
</feature>
<keyword evidence="1" id="KW-0472">Membrane</keyword>
<comment type="caution">
    <text evidence="2">The sequence shown here is derived from an EMBL/GenBank/DDBJ whole genome shotgun (WGS) entry which is preliminary data.</text>
</comment>
<proteinExistence type="predicted"/>
<reference evidence="2 3" key="1">
    <citation type="submission" date="2019-03" db="EMBL/GenBank/DDBJ databases">
        <title>Metabolic potential of uncultured bacteria and archaea associated with petroleum seepage in deep-sea sediments.</title>
        <authorList>
            <person name="Dong X."/>
            <person name="Hubert C."/>
        </authorList>
    </citation>
    <scope>NUCLEOTIDE SEQUENCE [LARGE SCALE GENOMIC DNA]</scope>
    <source>
        <strain evidence="2">E44_bin18</strain>
    </source>
</reference>
<feature type="transmembrane region" description="Helical" evidence="1">
    <location>
        <begin position="208"/>
        <end position="229"/>
    </location>
</feature>
<keyword evidence="1" id="KW-0812">Transmembrane</keyword>
<dbReference type="Proteomes" id="UP000315525">
    <property type="component" value="Unassembled WGS sequence"/>
</dbReference>
<gene>
    <name evidence="2" type="ORF">E3J62_06450</name>
</gene>
<sequence length="234" mass="26646">MFLFWRLLLAHLVSDFPLQTGWIFREKTTHRWGVAYHGSLAGILGFAVLWPYLRFPRTWIVLLVLWLFHILFDKGKIALNTRAVRARWLVFVGDQVFHVASIWAASLLIDGRILGARVPLYGSDRFFQLACTYLITTYFALFLVSSIKASQPGKSLVLPRPSLRLIEFGERIAITTLAMIGGLLYIAIPFCLLPRAFLKRYTPGEISYWELPLSLILAVAVGVLFRVFLGNPFS</sequence>
<evidence type="ECO:0000256" key="1">
    <source>
        <dbReference type="SAM" id="Phobius"/>
    </source>
</evidence>
<feature type="transmembrane region" description="Helical" evidence="1">
    <location>
        <begin position="34"/>
        <end position="53"/>
    </location>
</feature>